<dbReference type="InterPro" id="IPR025948">
    <property type="entry name" value="HTH-like_dom"/>
</dbReference>
<organism evidence="3 4">
    <name type="scientific">Phytoactinopolyspora mesophila</name>
    <dbReference type="NCBI Taxonomy" id="2650750"/>
    <lineage>
        <taxon>Bacteria</taxon>
        <taxon>Bacillati</taxon>
        <taxon>Actinomycetota</taxon>
        <taxon>Actinomycetes</taxon>
        <taxon>Jiangellales</taxon>
        <taxon>Jiangellaceae</taxon>
        <taxon>Phytoactinopolyspora</taxon>
    </lineage>
</organism>
<comment type="caution">
    <text evidence="3">The sequence shown here is derived from an EMBL/GenBank/DDBJ whole genome shotgun (WGS) entry which is preliminary data.</text>
</comment>
<feature type="compositionally biased region" description="Low complexity" evidence="1">
    <location>
        <begin position="100"/>
        <end position="112"/>
    </location>
</feature>
<evidence type="ECO:0000259" key="2">
    <source>
        <dbReference type="Pfam" id="PF13276"/>
    </source>
</evidence>
<feature type="domain" description="HTH-like" evidence="2">
    <location>
        <begin position="29"/>
        <end position="86"/>
    </location>
</feature>
<evidence type="ECO:0000313" key="3">
    <source>
        <dbReference type="EMBL" id="NDL56658.1"/>
    </source>
</evidence>
<proteinExistence type="predicted"/>
<dbReference type="InterPro" id="IPR050900">
    <property type="entry name" value="Transposase_IS3/IS150/IS904"/>
</dbReference>
<evidence type="ECO:0000313" key="4">
    <source>
        <dbReference type="Proteomes" id="UP000460435"/>
    </source>
</evidence>
<name>A0A7K3M2K0_9ACTN</name>
<dbReference type="Proteomes" id="UP000460435">
    <property type="component" value="Unassembled WGS sequence"/>
</dbReference>
<dbReference type="Pfam" id="PF13276">
    <property type="entry name" value="HTH_21"/>
    <property type="match status" value="1"/>
</dbReference>
<gene>
    <name evidence="3" type="ORF">F7O44_06195</name>
</gene>
<dbReference type="AlphaFoldDB" id="A0A7K3M2K0"/>
<sequence length="121" mass="13206">MSLMCKALEVSRSGYYAWLKRTESERTYADAELTLIIEKIHDDHQGRLGIGRLVVELAKLGRRHSHKGMRRLVHAAGLACVHPRPYKATTAQDAANTATAWSTSSSATSCPTLRTGSGSPI</sequence>
<dbReference type="PANTHER" id="PTHR46889:SF5">
    <property type="entry name" value="INTEGRASE PROTEIN"/>
    <property type="match status" value="1"/>
</dbReference>
<accession>A0A7K3M2K0</accession>
<evidence type="ECO:0000256" key="1">
    <source>
        <dbReference type="SAM" id="MobiDB-lite"/>
    </source>
</evidence>
<reference evidence="3 4" key="1">
    <citation type="submission" date="2019-11" db="EMBL/GenBank/DDBJ databases">
        <authorList>
            <person name="Li X.-J."/>
            <person name="Feng X.-M."/>
        </authorList>
    </citation>
    <scope>NUCLEOTIDE SEQUENCE [LARGE SCALE GENOMIC DNA]</scope>
    <source>
        <strain evidence="3 4">XMNu-373</strain>
    </source>
</reference>
<dbReference type="PANTHER" id="PTHR46889">
    <property type="entry name" value="TRANSPOSASE INSF FOR INSERTION SEQUENCE IS3B-RELATED"/>
    <property type="match status" value="1"/>
</dbReference>
<feature type="region of interest" description="Disordered" evidence="1">
    <location>
        <begin position="100"/>
        <end position="121"/>
    </location>
</feature>
<protein>
    <submittedName>
        <fullName evidence="3">IS3 family transposase</fullName>
    </submittedName>
</protein>
<keyword evidence="4" id="KW-1185">Reference proteome</keyword>
<dbReference type="EMBL" id="WLZY01000001">
    <property type="protein sequence ID" value="NDL56658.1"/>
    <property type="molecule type" value="Genomic_DNA"/>
</dbReference>